<protein>
    <submittedName>
        <fullName evidence="2">Uncharacterized protein</fullName>
    </submittedName>
</protein>
<evidence type="ECO:0000313" key="2">
    <source>
        <dbReference type="EMBL" id="TSK03646.1"/>
    </source>
</evidence>
<organism evidence="2 3">
    <name type="scientific">Gilliamella apicola</name>
    <dbReference type="NCBI Taxonomy" id="1196095"/>
    <lineage>
        <taxon>Bacteria</taxon>
        <taxon>Pseudomonadati</taxon>
        <taxon>Pseudomonadota</taxon>
        <taxon>Gammaproteobacteria</taxon>
        <taxon>Orbales</taxon>
        <taxon>Orbaceae</taxon>
        <taxon>Gilliamella</taxon>
    </lineage>
</organism>
<keyword evidence="1" id="KW-1133">Transmembrane helix</keyword>
<accession>A0A556SR81</accession>
<reference evidence="2 3" key="1">
    <citation type="submission" date="2019-07" db="EMBL/GenBank/DDBJ databases">
        <title>Gilliamella genomes.</title>
        <authorList>
            <person name="Zheng H."/>
        </authorList>
    </citation>
    <scope>NUCLEOTIDE SEQUENCE [LARGE SCALE GENOMIC DNA]</scope>
    <source>
        <strain evidence="2 3">W8127</strain>
    </source>
</reference>
<gene>
    <name evidence="2" type="ORF">FPQ15_04460</name>
</gene>
<dbReference type="RefSeq" id="WP_144091622.1">
    <property type="nucleotide sequence ID" value="NZ_JBHZLE010000018.1"/>
</dbReference>
<dbReference type="PANTHER" id="PTHR40278:SF1">
    <property type="entry name" value="DNA UTILIZATION PROTEIN HOFN"/>
    <property type="match status" value="1"/>
</dbReference>
<dbReference type="Pfam" id="PF05137">
    <property type="entry name" value="PilN"/>
    <property type="match status" value="1"/>
</dbReference>
<dbReference type="Proteomes" id="UP000319483">
    <property type="component" value="Unassembled WGS sequence"/>
</dbReference>
<dbReference type="InterPro" id="IPR052534">
    <property type="entry name" value="Extracell_DNA_Util/SecSys_Comp"/>
</dbReference>
<dbReference type="EMBL" id="VMHM01000005">
    <property type="protein sequence ID" value="TSK03646.1"/>
    <property type="molecule type" value="Genomic_DNA"/>
</dbReference>
<dbReference type="PANTHER" id="PTHR40278">
    <property type="entry name" value="DNA UTILIZATION PROTEIN HOFN"/>
    <property type="match status" value="1"/>
</dbReference>
<dbReference type="InterPro" id="IPR007813">
    <property type="entry name" value="PilN"/>
</dbReference>
<dbReference type="AlphaFoldDB" id="A0A556SR81"/>
<name>A0A556SR81_9GAMM</name>
<keyword evidence="1" id="KW-0812">Transmembrane</keyword>
<evidence type="ECO:0000313" key="3">
    <source>
        <dbReference type="Proteomes" id="UP000319483"/>
    </source>
</evidence>
<comment type="caution">
    <text evidence="2">The sequence shown here is derived from an EMBL/GenBank/DDBJ whole genome shotgun (WGS) entry which is preliminary data.</text>
</comment>
<sequence>MKIIDKCRVIIYVEPKVIRYKISQSNGLLTFSPFGDLIEYDYQNFNDIDIFVGQLQAKLPKYTKYEINLSDNYIQLTKVMMPEVKLQPNEIALYIEASIYKLFELSAKNVFFDFNFLTDKQNQKQIMIAVCERDYVNSWIELFKKNECLINFIGCSSDNKRFNFLPWRQSQYNKQKQYLSIVIVCLMGVMSCLFCYMWRQAQTKLTRCINDVSQQQLIEQKLNEQLSTYLPNPSASQRQIEQSLILISEQLPTNIWLTSFTYKPDKITIKGHSFNYIELTNFNLNLLQHKNVSKSQIKTIINNKHSLFFEMDIDINEQ</sequence>
<proteinExistence type="predicted"/>
<keyword evidence="1" id="KW-0472">Membrane</keyword>
<feature type="transmembrane region" description="Helical" evidence="1">
    <location>
        <begin position="178"/>
        <end position="199"/>
    </location>
</feature>
<evidence type="ECO:0000256" key="1">
    <source>
        <dbReference type="SAM" id="Phobius"/>
    </source>
</evidence>